<evidence type="ECO:0000313" key="4">
    <source>
        <dbReference type="Proteomes" id="UP000515220"/>
    </source>
</evidence>
<dbReference type="SUPFAM" id="SSF55174">
    <property type="entry name" value="Alpha-L RNA-binding motif"/>
    <property type="match status" value="1"/>
</dbReference>
<organism evidence="3 4">
    <name type="scientific">Acetobacter aceti</name>
    <dbReference type="NCBI Taxonomy" id="435"/>
    <lineage>
        <taxon>Bacteria</taxon>
        <taxon>Pseudomonadati</taxon>
        <taxon>Pseudomonadota</taxon>
        <taxon>Alphaproteobacteria</taxon>
        <taxon>Acetobacterales</taxon>
        <taxon>Acetobacteraceae</taxon>
        <taxon>Acetobacter</taxon>
        <taxon>Acetobacter subgen. Acetobacter</taxon>
    </lineage>
</organism>
<dbReference type="AlphaFoldDB" id="A0A6S6PGY2"/>
<accession>A0A6S6PGY2</accession>
<dbReference type="InterPro" id="IPR002942">
    <property type="entry name" value="S4_RNA-bd"/>
</dbReference>
<evidence type="ECO:0000313" key="3">
    <source>
        <dbReference type="EMBL" id="BCI65891.1"/>
    </source>
</evidence>
<gene>
    <name evidence="3" type="ORF">AAJCM20276_05150</name>
</gene>
<evidence type="ECO:0000256" key="1">
    <source>
        <dbReference type="PROSITE-ProRule" id="PRU00182"/>
    </source>
</evidence>
<dbReference type="EMBL" id="AP023326">
    <property type="protein sequence ID" value="BCI65891.1"/>
    <property type="molecule type" value="Genomic_DNA"/>
</dbReference>
<dbReference type="Gene3D" id="3.10.290.10">
    <property type="entry name" value="RNA-binding S4 domain"/>
    <property type="match status" value="1"/>
</dbReference>
<feature type="domain" description="RNA-binding S4" evidence="2">
    <location>
        <begin position="44"/>
        <end position="81"/>
    </location>
</feature>
<dbReference type="GO" id="GO:0003723">
    <property type="term" value="F:RNA binding"/>
    <property type="evidence" value="ECO:0007669"/>
    <property type="project" value="UniProtKB-KW"/>
</dbReference>
<dbReference type="Proteomes" id="UP000515220">
    <property type="component" value="Chromosome"/>
</dbReference>
<dbReference type="CDD" id="cd00165">
    <property type="entry name" value="S4"/>
    <property type="match status" value="1"/>
</dbReference>
<reference evidence="3 4" key="1">
    <citation type="submission" date="2020-07" db="EMBL/GenBank/DDBJ databases">
        <title>Complete Genome Sequence of an acetic acid bacterium, Acetobacter aceti JCM20276.</title>
        <authorList>
            <person name="Hirose Y."/>
            <person name="Mihara H."/>
        </authorList>
    </citation>
    <scope>NUCLEOTIDE SEQUENCE [LARGE SCALE GENOMIC DNA]</scope>
    <source>
        <strain evidence="3 4">JCM20276</strain>
    </source>
</reference>
<proteinExistence type="predicted"/>
<dbReference type="InterPro" id="IPR036986">
    <property type="entry name" value="S4_RNA-bd_sf"/>
</dbReference>
<keyword evidence="1" id="KW-0694">RNA-binding</keyword>
<evidence type="ECO:0000259" key="2">
    <source>
        <dbReference type="Pfam" id="PF01479"/>
    </source>
</evidence>
<protein>
    <recommendedName>
        <fullName evidence="2">RNA-binding S4 domain-containing protein</fullName>
    </recommendedName>
</protein>
<sequence length="109" mass="11580">MRISNKDYRTRVGVRSSRSQLMTAPTLPRTKNSRIGLIATLVGLHLVSSRNDAWALISLGAVRVDGDIAQSAGEMVGTGVVLAVGIGSNSREAIVRFTPRFPATSSRAS</sequence>
<dbReference type="PROSITE" id="PS50889">
    <property type="entry name" value="S4"/>
    <property type="match status" value="1"/>
</dbReference>
<dbReference type="Pfam" id="PF01479">
    <property type="entry name" value="S4"/>
    <property type="match status" value="1"/>
</dbReference>
<name>A0A6S6PGY2_ACEAC</name>